<dbReference type="GO" id="GO:0018104">
    <property type="term" value="P:peptidoglycan-protein cross-linking"/>
    <property type="evidence" value="ECO:0007669"/>
    <property type="project" value="TreeGrafter"/>
</dbReference>
<feature type="active site" description="Proton donor/acceptor" evidence="6">
    <location>
        <position position="208"/>
    </location>
</feature>
<dbReference type="InterPro" id="IPR038063">
    <property type="entry name" value="Transpep_catalytic_dom"/>
</dbReference>
<proteinExistence type="predicted"/>
<dbReference type="CDD" id="cd16913">
    <property type="entry name" value="YkuD_like"/>
    <property type="match status" value="1"/>
</dbReference>
<dbReference type="InterPro" id="IPR005490">
    <property type="entry name" value="LD_TPept_cat_dom"/>
</dbReference>
<dbReference type="GO" id="GO:0005576">
    <property type="term" value="C:extracellular region"/>
    <property type="evidence" value="ECO:0007669"/>
    <property type="project" value="TreeGrafter"/>
</dbReference>
<evidence type="ECO:0000256" key="6">
    <source>
        <dbReference type="PROSITE-ProRule" id="PRU01373"/>
    </source>
</evidence>
<keyword evidence="8" id="KW-0449">Lipoprotein</keyword>
<evidence type="ECO:0000256" key="1">
    <source>
        <dbReference type="ARBA" id="ARBA00004752"/>
    </source>
</evidence>
<accession>A0A327ZB70</accession>
<evidence type="ECO:0000313" key="8">
    <source>
        <dbReference type="EMBL" id="RAK29408.1"/>
    </source>
</evidence>
<dbReference type="SUPFAM" id="SSF47090">
    <property type="entry name" value="PGBD-like"/>
    <property type="match status" value="1"/>
</dbReference>
<comment type="caution">
    <text evidence="8">The sequence shown here is derived from an EMBL/GenBank/DDBJ whole genome shotgun (WGS) entry which is preliminary data.</text>
</comment>
<organism evidence="8 9">
    <name type="scientific">Actinoplanes lutulentus</name>
    <dbReference type="NCBI Taxonomy" id="1287878"/>
    <lineage>
        <taxon>Bacteria</taxon>
        <taxon>Bacillati</taxon>
        <taxon>Actinomycetota</taxon>
        <taxon>Actinomycetes</taxon>
        <taxon>Micromonosporales</taxon>
        <taxon>Micromonosporaceae</taxon>
        <taxon>Actinoplanes</taxon>
    </lineage>
</organism>
<dbReference type="EMBL" id="QLMJ01000018">
    <property type="protein sequence ID" value="RAK29408.1"/>
    <property type="molecule type" value="Genomic_DNA"/>
</dbReference>
<name>A0A327ZB70_9ACTN</name>
<evidence type="ECO:0000256" key="3">
    <source>
        <dbReference type="ARBA" id="ARBA00022960"/>
    </source>
</evidence>
<keyword evidence="4 6" id="KW-0573">Peptidoglycan synthesis</keyword>
<dbReference type="GO" id="GO:0016740">
    <property type="term" value="F:transferase activity"/>
    <property type="evidence" value="ECO:0007669"/>
    <property type="project" value="UniProtKB-KW"/>
</dbReference>
<evidence type="ECO:0000259" key="7">
    <source>
        <dbReference type="PROSITE" id="PS52029"/>
    </source>
</evidence>
<dbReference type="GO" id="GO:0071972">
    <property type="term" value="F:peptidoglycan L,D-transpeptidase activity"/>
    <property type="evidence" value="ECO:0007669"/>
    <property type="project" value="TreeGrafter"/>
</dbReference>
<evidence type="ECO:0000256" key="2">
    <source>
        <dbReference type="ARBA" id="ARBA00022679"/>
    </source>
</evidence>
<dbReference type="PANTHER" id="PTHR30582">
    <property type="entry name" value="L,D-TRANSPEPTIDASE"/>
    <property type="match status" value="1"/>
</dbReference>
<sequence length="247" mass="26526">MAVRRVSARLASAVLAVLVGGGLGAFGLTPASAGAAVPVATKVVTKAAAASCATGKYQKQVEGYLKKLGGYGTVTVDGKQSAADCAAIVKFQKRFGIQPAKGLAGPTTFNVAKRLASTKTSACKAKKKGITFCVDLTNQTTYVMKNGKVLVKPTVTRTGMKNYRTPAGTFKINKRTKKEWSDPYEVWLPYWQRFIGGRGFHQTTTYIHDMWRGSHGCVNLLPQDAKKYYSLGKIGSTVKVYGRRSGT</sequence>
<keyword evidence="3 6" id="KW-0133">Cell shape</keyword>
<dbReference type="InterPro" id="IPR050979">
    <property type="entry name" value="LD-transpeptidase"/>
</dbReference>
<dbReference type="Proteomes" id="UP000249341">
    <property type="component" value="Unassembled WGS sequence"/>
</dbReference>
<gene>
    <name evidence="8" type="ORF">B0I29_118200</name>
</gene>
<keyword evidence="2" id="KW-0808">Transferase</keyword>
<dbReference type="PANTHER" id="PTHR30582:SF33">
    <property type="entry name" value="EXPORTED PROTEIN"/>
    <property type="match status" value="1"/>
</dbReference>
<feature type="active site" description="Nucleophile" evidence="6">
    <location>
        <position position="217"/>
    </location>
</feature>
<keyword evidence="9" id="KW-1185">Reference proteome</keyword>
<dbReference type="SUPFAM" id="SSF141523">
    <property type="entry name" value="L,D-transpeptidase catalytic domain-like"/>
    <property type="match status" value="1"/>
</dbReference>
<feature type="domain" description="L,D-TPase catalytic" evidence="7">
    <location>
        <begin position="130"/>
        <end position="241"/>
    </location>
</feature>
<dbReference type="AlphaFoldDB" id="A0A327ZB70"/>
<protein>
    <submittedName>
        <fullName evidence="8">Lipoprotein-anchoring transpeptidase ErfK/SrfK</fullName>
    </submittedName>
</protein>
<dbReference type="PROSITE" id="PS52029">
    <property type="entry name" value="LD_TPASE"/>
    <property type="match status" value="1"/>
</dbReference>
<dbReference type="Gene3D" id="2.40.440.10">
    <property type="entry name" value="L,D-transpeptidase catalytic domain-like"/>
    <property type="match status" value="1"/>
</dbReference>
<dbReference type="UniPathway" id="UPA00219"/>
<dbReference type="GO" id="GO:0071555">
    <property type="term" value="P:cell wall organization"/>
    <property type="evidence" value="ECO:0007669"/>
    <property type="project" value="UniProtKB-UniRule"/>
</dbReference>
<evidence type="ECO:0000256" key="5">
    <source>
        <dbReference type="ARBA" id="ARBA00023316"/>
    </source>
</evidence>
<keyword evidence="5 6" id="KW-0961">Cell wall biogenesis/degradation</keyword>
<reference evidence="8 9" key="1">
    <citation type="submission" date="2018-06" db="EMBL/GenBank/DDBJ databases">
        <title>Genomic Encyclopedia of Type Strains, Phase III (KMG-III): the genomes of soil and plant-associated and newly described type strains.</title>
        <authorList>
            <person name="Whitman W."/>
        </authorList>
    </citation>
    <scope>NUCLEOTIDE SEQUENCE [LARGE SCALE GENOMIC DNA]</scope>
    <source>
        <strain evidence="8 9">CGMCC 4.7090</strain>
    </source>
</reference>
<dbReference type="GO" id="GO:0008360">
    <property type="term" value="P:regulation of cell shape"/>
    <property type="evidence" value="ECO:0007669"/>
    <property type="project" value="UniProtKB-UniRule"/>
</dbReference>
<comment type="pathway">
    <text evidence="1 6">Cell wall biogenesis; peptidoglycan biosynthesis.</text>
</comment>
<dbReference type="InterPro" id="IPR036365">
    <property type="entry name" value="PGBD-like_sf"/>
</dbReference>
<dbReference type="Pfam" id="PF03734">
    <property type="entry name" value="YkuD"/>
    <property type="match status" value="1"/>
</dbReference>
<evidence type="ECO:0000313" key="9">
    <source>
        <dbReference type="Proteomes" id="UP000249341"/>
    </source>
</evidence>
<evidence type="ECO:0000256" key="4">
    <source>
        <dbReference type="ARBA" id="ARBA00022984"/>
    </source>
</evidence>